<reference evidence="1" key="1">
    <citation type="submission" date="2020-11" db="EMBL/GenBank/DDBJ databases">
        <title>Sequencing the genomes of 1000 actinobacteria strains.</title>
        <authorList>
            <person name="Klenk H.-P."/>
        </authorList>
    </citation>
    <scope>NUCLEOTIDE SEQUENCE</scope>
    <source>
        <strain evidence="1">DSM 45632</strain>
    </source>
</reference>
<evidence type="ECO:0000313" key="2">
    <source>
        <dbReference type="Proteomes" id="UP000658613"/>
    </source>
</evidence>
<evidence type="ECO:0000313" key="1">
    <source>
        <dbReference type="EMBL" id="MBG6122961.1"/>
    </source>
</evidence>
<proteinExistence type="predicted"/>
<keyword evidence="2" id="KW-1185">Reference proteome</keyword>
<dbReference type="Proteomes" id="UP000658613">
    <property type="component" value="Unassembled WGS sequence"/>
</dbReference>
<gene>
    <name evidence="1" type="ORF">IW254_001930</name>
</gene>
<accession>A0A931E371</accession>
<dbReference type="AlphaFoldDB" id="A0A931E371"/>
<name>A0A931E371_9CORY</name>
<dbReference type="RefSeq" id="WP_196825267.1">
    <property type="nucleotide sequence ID" value="NZ_CP046980.1"/>
</dbReference>
<dbReference type="EMBL" id="JADOUE010000001">
    <property type="protein sequence ID" value="MBG6122961.1"/>
    <property type="molecule type" value="Genomic_DNA"/>
</dbReference>
<protein>
    <submittedName>
        <fullName evidence="1">Uncharacterized protein</fullName>
    </submittedName>
</protein>
<comment type="caution">
    <text evidence="1">The sequence shown here is derived from an EMBL/GenBank/DDBJ whole genome shotgun (WGS) entry which is preliminary data.</text>
</comment>
<organism evidence="1 2">
    <name type="scientific">Corynebacterium aquatimens</name>
    <dbReference type="NCBI Taxonomy" id="1190508"/>
    <lineage>
        <taxon>Bacteria</taxon>
        <taxon>Bacillati</taxon>
        <taxon>Actinomycetota</taxon>
        <taxon>Actinomycetes</taxon>
        <taxon>Mycobacteriales</taxon>
        <taxon>Corynebacteriaceae</taxon>
        <taxon>Corynebacterium</taxon>
    </lineage>
</organism>
<sequence>MRIIHCACCDLSIPGTQRVALPPVPSRGDLRFLDSIAKELSLIDDTPSLTDLTSNPSAPYMAEPTFAPQKFSEPLRVIVSGSDAALSAVLTRMMRGDYLWAEVSFIPDVPSSQAPASPAAAVWGLEALSRDDAVDVALHGSVSPLPCIRTDKGEVIAGSATILGADGGPFIGEIIVDSGVLLSQPAPAEPGSTQGWLGRVKERRASARFAREAARGARIVPTQGAPGLAAATLLSMPASGTARGSEPRLRPDPATVLTGRAVQVGGPGFTVSVDGAGGASAARAIKTPKPQTAATFYRHLRDIQAVRPSN</sequence>